<evidence type="ECO:0000256" key="7">
    <source>
        <dbReference type="ARBA" id="ARBA00022741"/>
    </source>
</evidence>
<feature type="transmembrane region" description="Helical" evidence="14">
    <location>
        <begin position="1168"/>
        <end position="1186"/>
    </location>
</feature>
<dbReference type="SUPFAM" id="SSF90123">
    <property type="entry name" value="ABC transporter transmembrane region"/>
    <property type="match status" value="2"/>
</dbReference>
<feature type="transmembrane region" description="Helical" evidence="14">
    <location>
        <begin position="1074"/>
        <end position="1093"/>
    </location>
</feature>
<keyword evidence="10 14" id="KW-1133">Transmembrane helix</keyword>
<name>A0ABD1GS97_SALDI</name>
<feature type="transmembrane region" description="Helical" evidence="14">
    <location>
        <begin position="981"/>
        <end position="1008"/>
    </location>
</feature>
<evidence type="ECO:0000313" key="18">
    <source>
        <dbReference type="Proteomes" id="UP001567538"/>
    </source>
</evidence>
<feature type="transmembrane region" description="Helical" evidence="14">
    <location>
        <begin position="97"/>
        <end position="115"/>
    </location>
</feature>
<dbReference type="Gene3D" id="1.20.1560.10">
    <property type="entry name" value="ABC transporter type 1, transmembrane domain"/>
    <property type="match status" value="2"/>
</dbReference>
<dbReference type="CDD" id="cd18580">
    <property type="entry name" value="ABC_6TM_ABCC_D2"/>
    <property type="match status" value="1"/>
</dbReference>
<dbReference type="GO" id="GO:0008559">
    <property type="term" value="F:ABC-type xenobiotic transporter activity"/>
    <property type="evidence" value="ECO:0007669"/>
    <property type="project" value="UniProtKB-EC"/>
</dbReference>
<feature type="domain" description="ABC transporter" evidence="15">
    <location>
        <begin position="643"/>
        <end position="866"/>
    </location>
</feature>
<gene>
    <name evidence="17" type="primary">ABCC5</name>
    <name evidence="17" type="ORF">AAHA92_23206</name>
</gene>
<comment type="similarity">
    <text evidence="2">Belongs to the ABC transporter superfamily. ABCC family. Conjugate transporter (TC 3.A.1.208) subfamily.</text>
</comment>
<evidence type="ECO:0000256" key="4">
    <source>
        <dbReference type="ARBA" id="ARBA00022448"/>
    </source>
</evidence>
<feature type="transmembrane region" description="Helical" evidence="14">
    <location>
        <begin position="165"/>
        <end position="184"/>
    </location>
</feature>
<dbReference type="InterPro" id="IPR050173">
    <property type="entry name" value="ABC_transporter_C-like"/>
</dbReference>
<dbReference type="InterPro" id="IPR036640">
    <property type="entry name" value="ABC1_TM_sf"/>
</dbReference>
<evidence type="ECO:0000256" key="5">
    <source>
        <dbReference type="ARBA" id="ARBA00022692"/>
    </source>
</evidence>
<dbReference type="CDD" id="cd03244">
    <property type="entry name" value="ABCC_MRP_domain2"/>
    <property type="match status" value="1"/>
</dbReference>
<feature type="domain" description="ABC transmembrane type-1" evidence="16">
    <location>
        <begin position="950"/>
        <end position="1210"/>
    </location>
</feature>
<evidence type="ECO:0000256" key="11">
    <source>
        <dbReference type="ARBA" id="ARBA00023136"/>
    </source>
</evidence>
<feature type="transmembrane region" description="Helical" evidence="14">
    <location>
        <begin position="332"/>
        <end position="353"/>
    </location>
</feature>
<dbReference type="GO" id="GO:0005524">
    <property type="term" value="F:ATP binding"/>
    <property type="evidence" value="ECO:0007669"/>
    <property type="project" value="UniProtKB-KW"/>
</dbReference>
<dbReference type="FunFam" id="3.40.50.300:FF:000169">
    <property type="entry name" value="ABC transporter C family member 3"/>
    <property type="match status" value="1"/>
</dbReference>
<dbReference type="FunFam" id="1.20.1560.10:FF:000002">
    <property type="entry name" value="ABC transporter C family member 5"/>
    <property type="match status" value="1"/>
</dbReference>
<evidence type="ECO:0000256" key="9">
    <source>
        <dbReference type="ARBA" id="ARBA00022967"/>
    </source>
</evidence>
<dbReference type="PROSITE" id="PS50893">
    <property type="entry name" value="ABC_TRANSPORTER_2"/>
    <property type="match status" value="2"/>
</dbReference>
<feature type="compositionally biased region" description="Basic residues" evidence="13">
    <location>
        <begin position="925"/>
        <end position="938"/>
    </location>
</feature>
<dbReference type="InterPro" id="IPR011527">
    <property type="entry name" value="ABC1_TM_dom"/>
</dbReference>
<feature type="transmembrane region" description="Helical" evidence="14">
    <location>
        <begin position="440"/>
        <end position="461"/>
    </location>
</feature>
<sequence>MGINLLLAAETTVAGASNGVALAFRELSLLELASFCFNLALVLVFVFIVSARYVALCFGRARLWKENLVGSGGDVRQNGVADGEETQNIVIGKNYKASIACCFYVLLVYIFVLGYDGIDLIREAAQGESGNWTVLLLPAALSLAWFVLSFSVLYCKYKAAEKYPLLLRVWWIASFIISLCMLYDDGKGFLKEGSGHMDSHVLANIIVTPALAFICFVAARGVTGIQVCRNSDLHEPLLPEEEAGCLKVTPYSEAGLFSLISLSWLDPLLSIGAKRPLELKDIPLLAPKDRSKANYKILNSNWEKLKAKDPQKIPSLAWAILKSFWKEAWRNAIFAGLNTLVSYVGPYMISYFVDYLCGKGTYPNEGYVLAGILFTAKLLETITSRQWYLGVDIMGMHVRSALTAMVYRKGLKLSSSARQNHTSGEIVNYMAVDVQRVGDFSWYLHDIWMLPFQIILALAILYKNVGIASLATLIATVVSIIATVPVARIQESYQDKLMAAKDDRMRKTSECLRNMRILKSQAWEDRYRLILEEMRNVEFKYLRKALYSQAFITFIFWSSPIFVSAITFGTCILLGGQLTAGSVLSALATFRILQEPLRNFPDLVSMMAQTKVSLDRISGFLQEEELPEDAITTLPRGISNVAIEITNGDFCWDQCSPTPTLSNIHIKAEKGMRVAVCGVVGSGKSSFLSCILGEIPKISGEVRICGSAAYVSQSAWIQSGNIEENILFGSPMDKAKYKSVIQACSLKKDLELFSHGDQTIIGDRGINLSGGQKQRVQLARALYQDADIYLLDDPFSAVDAHTGSELFKEYILTALAAKTVVFVTHQVEFLPAADLILVMKEGQIIQAGMYDELLQAGTDFSTLVEAHHEAIEAMDFCNLVSEESSENDHLKSLLTVEKSNLATNSITGLANEVQEGVSSSEKKAIKEKKKAKRSRKKQLVQDEERERGRVLQIASSWWMAWANPQTVGDEPKTSSMMLIGVYMALAFGSSWFIFIRAVLVATFGLAAAQKLFLKMLRTVFRAPMSFFDSTPSGRILNRVSIDQSVVDLDIPFRLGGFASTTIQLLGIIGVMTQVTWEVLLLVIPMAIACVWMQKYYMASSRELVRIVSIQKSPIIHLFAESIAGAATIRGFGQEKRFMKRNLYLLDCFARPFFCSVAAIEWLCLRMELLSTFVFAFCIVLLVSLPAGSIDPSMAGLAVTYGLNMNNRLSRWILSFCKLENKIISIERIHQYCHIPSEAPAVIEDSRPPSSWPENGTIALIDLKVRYKESLPVVLHGVSCIFPGGKKIGIVGRTGSGKSTMIQALFRLIEPAGGRIIIDNIDISKIGLHDLRNRLSIIPQDPTLFEGTIRDNLDPLAEHPDQDIWQALDKSQLGDVVRQKEQKLDTPVIENGDNWSVGQRQLVSLGRALLKQARILVLDEATASVDSATDNLIQKIIRSEFKDCTVCTIAHRIPTVIDSDMVLVLSDGRVAEYDTPARLLEDKSSMFLKLVSEYSSRSSGVPDF</sequence>
<keyword evidence="18" id="KW-1185">Reference proteome</keyword>
<dbReference type="InterPro" id="IPR003593">
    <property type="entry name" value="AAA+_ATPase"/>
</dbReference>
<reference evidence="17 18" key="1">
    <citation type="submission" date="2024-06" db="EMBL/GenBank/DDBJ databases">
        <title>A chromosome level genome sequence of Diviner's sage (Salvia divinorum).</title>
        <authorList>
            <person name="Ford S.A."/>
            <person name="Ro D.-K."/>
            <person name="Ness R.W."/>
            <person name="Phillips M.A."/>
        </authorList>
    </citation>
    <scope>NUCLEOTIDE SEQUENCE [LARGE SCALE GENOMIC DNA]</scope>
    <source>
        <strain evidence="17">SAF-2024a</strain>
        <tissue evidence="17">Leaf</tissue>
    </source>
</reference>
<dbReference type="PANTHER" id="PTHR24223:SF189">
    <property type="entry name" value="ABC TRANSPORTER C FAMILY MEMBER 5"/>
    <property type="match status" value="1"/>
</dbReference>
<keyword evidence="11 14" id="KW-0472">Membrane</keyword>
<comment type="catalytic activity">
    <reaction evidence="12">
        <text>ATP + H2O + xenobioticSide 1 = ADP + phosphate + xenobioticSide 2.</text>
        <dbReference type="EC" id="7.6.2.2"/>
    </reaction>
</comment>
<accession>A0ABD1GS97</accession>
<evidence type="ECO:0000256" key="8">
    <source>
        <dbReference type="ARBA" id="ARBA00022840"/>
    </source>
</evidence>
<keyword evidence="8" id="KW-0067">ATP-binding</keyword>
<feature type="domain" description="ABC transmembrane type-1" evidence="16">
    <location>
        <begin position="332"/>
        <end position="609"/>
    </location>
</feature>
<dbReference type="GO" id="GO:0016020">
    <property type="term" value="C:membrane"/>
    <property type="evidence" value="ECO:0007669"/>
    <property type="project" value="UniProtKB-SubCell"/>
</dbReference>
<dbReference type="InterPro" id="IPR044726">
    <property type="entry name" value="ABCC_6TM_D2"/>
</dbReference>
<dbReference type="PANTHER" id="PTHR24223">
    <property type="entry name" value="ATP-BINDING CASSETTE SUB-FAMILY C"/>
    <property type="match status" value="1"/>
</dbReference>
<evidence type="ECO:0000259" key="16">
    <source>
        <dbReference type="PROSITE" id="PS50929"/>
    </source>
</evidence>
<dbReference type="CDD" id="cd18579">
    <property type="entry name" value="ABC_6TM_ABCC_D1"/>
    <property type="match status" value="1"/>
</dbReference>
<evidence type="ECO:0000313" key="17">
    <source>
        <dbReference type="EMBL" id="KAL1546635.1"/>
    </source>
</evidence>
<evidence type="ECO:0000256" key="14">
    <source>
        <dbReference type="SAM" id="Phobius"/>
    </source>
</evidence>
<feature type="transmembrane region" description="Helical" evidence="14">
    <location>
        <begin position="550"/>
        <end position="575"/>
    </location>
</feature>
<evidence type="ECO:0000256" key="2">
    <source>
        <dbReference type="ARBA" id="ARBA00009726"/>
    </source>
</evidence>
<dbReference type="InterPro" id="IPR003439">
    <property type="entry name" value="ABC_transporter-like_ATP-bd"/>
</dbReference>
<evidence type="ECO:0000259" key="15">
    <source>
        <dbReference type="PROSITE" id="PS50893"/>
    </source>
</evidence>
<feature type="transmembrane region" description="Helical" evidence="14">
    <location>
        <begin position="467"/>
        <end position="487"/>
    </location>
</feature>
<keyword evidence="7" id="KW-0547">Nucleotide-binding</keyword>
<feature type="transmembrane region" description="Helical" evidence="14">
    <location>
        <begin position="135"/>
        <end position="153"/>
    </location>
</feature>
<keyword evidence="9" id="KW-1278">Translocase</keyword>
<evidence type="ECO:0000256" key="6">
    <source>
        <dbReference type="ARBA" id="ARBA00022737"/>
    </source>
</evidence>
<dbReference type="InterPro" id="IPR044746">
    <property type="entry name" value="ABCC_6TM_D1"/>
</dbReference>
<evidence type="ECO:0000256" key="12">
    <source>
        <dbReference type="ARBA" id="ARBA00034018"/>
    </source>
</evidence>
<comment type="subcellular location">
    <subcellularLocation>
        <location evidence="1">Membrane</location>
        <topology evidence="1">Multi-pass membrane protein</topology>
    </subcellularLocation>
</comment>
<proteinExistence type="inferred from homology"/>
<dbReference type="Pfam" id="PF00005">
    <property type="entry name" value="ABC_tran"/>
    <property type="match status" value="2"/>
</dbReference>
<dbReference type="FunFam" id="1.20.1560.10:FF:000003">
    <property type="entry name" value="ABC transporter C family member 10"/>
    <property type="match status" value="1"/>
</dbReference>
<protein>
    <recommendedName>
        <fullName evidence="3">ABC-type xenobiotic transporter</fullName>
        <ecNumber evidence="3">7.6.2.2</ecNumber>
    </recommendedName>
</protein>
<organism evidence="17 18">
    <name type="scientific">Salvia divinorum</name>
    <name type="common">Maria pastora</name>
    <name type="synonym">Diviner's sage</name>
    <dbReference type="NCBI Taxonomy" id="28513"/>
    <lineage>
        <taxon>Eukaryota</taxon>
        <taxon>Viridiplantae</taxon>
        <taxon>Streptophyta</taxon>
        <taxon>Embryophyta</taxon>
        <taxon>Tracheophyta</taxon>
        <taxon>Spermatophyta</taxon>
        <taxon>Magnoliopsida</taxon>
        <taxon>eudicotyledons</taxon>
        <taxon>Gunneridae</taxon>
        <taxon>Pentapetalae</taxon>
        <taxon>asterids</taxon>
        <taxon>lamiids</taxon>
        <taxon>Lamiales</taxon>
        <taxon>Lamiaceae</taxon>
        <taxon>Nepetoideae</taxon>
        <taxon>Mentheae</taxon>
        <taxon>Salviinae</taxon>
        <taxon>Salvia</taxon>
        <taxon>Salvia subgen. Calosphace</taxon>
    </lineage>
</organism>
<evidence type="ECO:0000256" key="1">
    <source>
        <dbReference type="ARBA" id="ARBA00004141"/>
    </source>
</evidence>
<dbReference type="EMBL" id="JBEAFC010000008">
    <property type="protein sequence ID" value="KAL1546635.1"/>
    <property type="molecule type" value="Genomic_DNA"/>
</dbReference>
<evidence type="ECO:0000256" key="10">
    <source>
        <dbReference type="ARBA" id="ARBA00022989"/>
    </source>
</evidence>
<feature type="transmembrane region" description="Helical" evidence="14">
    <location>
        <begin position="32"/>
        <end position="55"/>
    </location>
</feature>
<keyword evidence="5 14" id="KW-0812">Transmembrane</keyword>
<dbReference type="SMART" id="SM00382">
    <property type="entry name" value="AAA"/>
    <property type="match status" value="2"/>
</dbReference>
<dbReference type="PROSITE" id="PS00211">
    <property type="entry name" value="ABC_TRANSPORTER_1"/>
    <property type="match status" value="1"/>
</dbReference>
<feature type="region of interest" description="Disordered" evidence="13">
    <location>
        <begin position="920"/>
        <end position="941"/>
    </location>
</feature>
<feature type="transmembrane region" description="Helical" evidence="14">
    <location>
        <begin position="199"/>
        <end position="219"/>
    </location>
</feature>
<dbReference type="PROSITE" id="PS50929">
    <property type="entry name" value="ABC_TM1F"/>
    <property type="match status" value="2"/>
</dbReference>
<dbReference type="InterPro" id="IPR027417">
    <property type="entry name" value="P-loop_NTPase"/>
</dbReference>
<dbReference type="InterPro" id="IPR017871">
    <property type="entry name" value="ABC_transporter-like_CS"/>
</dbReference>
<dbReference type="Proteomes" id="UP001567538">
    <property type="component" value="Unassembled WGS sequence"/>
</dbReference>
<dbReference type="FunFam" id="3.40.50.300:FF:000508">
    <property type="entry name" value="ABC transporter C family member 5"/>
    <property type="match status" value="1"/>
</dbReference>
<dbReference type="Pfam" id="PF00664">
    <property type="entry name" value="ABC_membrane"/>
    <property type="match status" value="2"/>
</dbReference>
<dbReference type="Gene3D" id="3.40.50.300">
    <property type="entry name" value="P-loop containing nucleotide triphosphate hydrolases"/>
    <property type="match status" value="2"/>
</dbReference>
<keyword evidence="4" id="KW-0813">Transport</keyword>
<evidence type="ECO:0000256" key="3">
    <source>
        <dbReference type="ARBA" id="ARBA00012191"/>
    </source>
</evidence>
<dbReference type="SUPFAM" id="SSF52540">
    <property type="entry name" value="P-loop containing nucleoside triphosphate hydrolases"/>
    <property type="match status" value="2"/>
</dbReference>
<feature type="domain" description="ABC transporter" evidence="15">
    <location>
        <begin position="1257"/>
        <end position="1491"/>
    </location>
</feature>
<keyword evidence="6" id="KW-0677">Repeat</keyword>
<dbReference type="EC" id="7.6.2.2" evidence="3"/>
<evidence type="ECO:0000256" key="13">
    <source>
        <dbReference type="SAM" id="MobiDB-lite"/>
    </source>
</evidence>
<dbReference type="CDD" id="cd03250">
    <property type="entry name" value="ABCC_MRP_domain1"/>
    <property type="match status" value="1"/>
</dbReference>
<comment type="caution">
    <text evidence="17">The sequence shown here is derived from an EMBL/GenBank/DDBJ whole genome shotgun (WGS) entry which is preliminary data.</text>
</comment>